<comment type="caution">
    <text evidence="4">The sequence shown here is derived from an EMBL/GenBank/DDBJ whole genome shotgun (WGS) entry which is preliminary data.</text>
</comment>
<keyword evidence="1" id="KW-0808">Transferase</keyword>
<keyword evidence="2" id="KW-0012">Acyltransferase</keyword>
<evidence type="ECO:0000256" key="1">
    <source>
        <dbReference type="ARBA" id="ARBA00022679"/>
    </source>
</evidence>
<dbReference type="CDD" id="cd04301">
    <property type="entry name" value="NAT_SF"/>
    <property type="match status" value="1"/>
</dbReference>
<dbReference type="Pfam" id="PF00583">
    <property type="entry name" value="Acetyltransf_1"/>
    <property type="match status" value="1"/>
</dbReference>
<dbReference type="InterPro" id="IPR000182">
    <property type="entry name" value="GNAT_dom"/>
</dbReference>
<dbReference type="RefSeq" id="WP_264734238.1">
    <property type="nucleotide sequence ID" value="NZ_JAPDNR010000001.1"/>
</dbReference>
<dbReference type="EMBL" id="JAPDNS010000002">
    <property type="protein sequence ID" value="MCW3487429.1"/>
    <property type="molecule type" value="Genomic_DNA"/>
</dbReference>
<organism evidence="4 5">
    <name type="scientific">Chitinophaga nivalis</name>
    <dbReference type="NCBI Taxonomy" id="2991709"/>
    <lineage>
        <taxon>Bacteria</taxon>
        <taxon>Pseudomonadati</taxon>
        <taxon>Bacteroidota</taxon>
        <taxon>Chitinophagia</taxon>
        <taxon>Chitinophagales</taxon>
        <taxon>Chitinophagaceae</taxon>
        <taxon>Chitinophaga</taxon>
    </lineage>
</organism>
<evidence type="ECO:0000259" key="3">
    <source>
        <dbReference type="PROSITE" id="PS51186"/>
    </source>
</evidence>
<dbReference type="Gene3D" id="3.40.630.30">
    <property type="match status" value="1"/>
</dbReference>
<evidence type="ECO:0000256" key="2">
    <source>
        <dbReference type="ARBA" id="ARBA00023315"/>
    </source>
</evidence>
<accession>A0ABT3ITW6</accession>
<name>A0ABT3ITW6_9BACT</name>
<dbReference type="SUPFAM" id="SSF55729">
    <property type="entry name" value="Acyl-CoA N-acyltransferases (Nat)"/>
    <property type="match status" value="1"/>
</dbReference>
<dbReference type="Proteomes" id="UP001207742">
    <property type="component" value="Unassembled WGS sequence"/>
</dbReference>
<dbReference type="InterPro" id="IPR050832">
    <property type="entry name" value="Bact_Acetyltransf"/>
</dbReference>
<reference evidence="4 5" key="1">
    <citation type="submission" date="2022-10" db="EMBL/GenBank/DDBJ databases">
        <title>Chitinophaga nivalis PC15 sp. nov., isolated from Pyeongchang county, South Korea.</title>
        <authorList>
            <person name="Trinh H.N."/>
        </authorList>
    </citation>
    <scope>NUCLEOTIDE SEQUENCE [LARGE SCALE GENOMIC DNA]</scope>
    <source>
        <strain evidence="4 5">PC14</strain>
    </source>
</reference>
<dbReference type="PANTHER" id="PTHR43877">
    <property type="entry name" value="AMINOALKYLPHOSPHONATE N-ACETYLTRANSFERASE-RELATED-RELATED"/>
    <property type="match status" value="1"/>
</dbReference>
<evidence type="ECO:0000313" key="5">
    <source>
        <dbReference type="Proteomes" id="UP001207742"/>
    </source>
</evidence>
<feature type="domain" description="N-acetyltransferase" evidence="3">
    <location>
        <begin position="31"/>
        <end position="184"/>
    </location>
</feature>
<sequence length="185" mass="21240">MRDQQSKYHLPNGDELIIRIPDITDAPAFLANFQQLTKETDQLLLTHAESLDLDVKSEREFIASYLDDPDRLLLVAEVNGKIIGSVNFTHTGHTKKAHTGEMGIAIEKPWHNLGIGRRLITILIRWAEAHPYLEIVFLQVYASNEKALQLYRNFGFQECGRLPQGIMLRPGVYTDLITMYRRIRP</sequence>
<dbReference type="InterPro" id="IPR016181">
    <property type="entry name" value="Acyl_CoA_acyltransferase"/>
</dbReference>
<evidence type="ECO:0000313" key="4">
    <source>
        <dbReference type="EMBL" id="MCW3487429.1"/>
    </source>
</evidence>
<proteinExistence type="predicted"/>
<protein>
    <submittedName>
        <fullName evidence="4">GNAT family N-acetyltransferase</fullName>
    </submittedName>
</protein>
<dbReference type="PROSITE" id="PS51186">
    <property type="entry name" value="GNAT"/>
    <property type="match status" value="1"/>
</dbReference>
<keyword evidence="5" id="KW-1185">Reference proteome</keyword>
<gene>
    <name evidence="4" type="ORF">OL497_26265</name>
</gene>